<feature type="chain" id="PRO_5047354139" evidence="6">
    <location>
        <begin position="32"/>
        <end position="277"/>
    </location>
</feature>
<protein>
    <submittedName>
        <fullName evidence="9">Cysteine-rich repeat secretory protein 10</fullName>
    </submittedName>
</protein>
<keyword evidence="2" id="KW-0964">Secreted</keyword>
<name>A0ABM0YJK7_CAMSA</name>
<feature type="domain" description="Gnk2-homologous" evidence="7">
    <location>
        <begin position="145"/>
        <end position="257"/>
    </location>
</feature>
<accession>A0ABM0YJK7</accession>
<evidence type="ECO:0000313" key="9">
    <source>
        <dbReference type="RefSeq" id="XP_010501991.1"/>
    </source>
</evidence>
<keyword evidence="8" id="KW-1185">Reference proteome</keyword>
<evidence type="ECO:0000256" key="4">
    <source>
        <dbReference type="ARBA" id="ARBA00022737"/>
    </source>
</evidence>
<dbReference type="Proteomes" id="UP000694864">
    <property type="component" value="Chromosome 3"/>
</dbReference>
<dbReference type="PANTHER" id="PTHR32411:SF54">
    <property type="entry name" value="CYSTEINE-RICH REPEAT SECRETORY PROTEIN 29-RELATED"/>
    <property type="match status" value="1"/>
</dbReference>
<dbReference type="Pfam" id="PF01657">
    <property type="entry name" value="Stress-antifung"/>
    <property type="match status" value="2"/>
</dbReference>
<evidence type="ECO:0000256" key="3">
    <source>
        <dbReference type="ARBA" id="ARBA00022729"/>
    </source>
</evidence>
<keyword evidence="4" id="KW-0677">Repeat</keyword>
<reference evidence="8" key="1">
    <citation type="journal article" date="2014" name="Nat. Commun.">
        <title>The emerging biofuel crop Camelina sativa retains a highly undifferentiated hexaploid genome structure.</title>
        <authorList>
            <person name="Kagale S."/>
            <person name="Koh C."/>
            <person name="Nixon J."/>
            <person name="Bollina V."/>
            <person name="Clarke W.E."/>
            <person name="Tuteja R."/>
            <person name="Spillane C."/>
            <person name="Robinson S.J."/>
            <person name="Links M.G."/>
            <person name="Clarke C."/>
            <person name="Higgins E.E."/>
            <person name="Huebert T."/>
            <person name="Sharpe A.G."/>
            <person name="Parkin I.A."/>
        </authorList>
    </citation>
    <scope>NUCLEOTIDE SEQUENCE [LARGE SCALE GENOMIC DNA]</scope>
    <source>
        <strain evidence="8">cv. DH55</strain>
    </source>
</reference>
<evidence type="ECO:0000256" key="1">
    <source>
        <dbReference type="ARBA" id="ARBA00004613"/>
    </source>
</evidence>
<evidence type="ECO:0000256" key="6">
    <source>
        <dbReference type="SAM" id="SignalP"/>
    </source>
</evidence>
<dbReference type="PROSITE" id="PS51473">
    <property type="entry name" value="GNK2"/>
    <property type="match status" value="2"/>
</dbReference>
<evidence type="ECO:0000313" key="8">
    <source>
        <dbReference type="Proteomes" id="UP000694864"/>
    </source>
</evidence>
<evidence type="ECO:0000259" key="7">
    <source>
        <dbReference type="PROSITE" id="PS51473"/>
    </source>
</evidence>
<feature type="domain" description="Gnk2-homologous" evidence="7">
    <location>
        <begin position="38"/>
        <end position="139"/>
    </location>
</feature>
<dbReference type="RefSeq" id="XP_010501991.1">
    <property type="nucleotide sequence ID" value="XM_010503689.2"/>
</dbReference>
<dbReference type="InterPro" id="IPR002902">
    <property type="entry name" value="GNK2"/>
</dbReference>
<organism evidence="8 9">
    <name type="scientific">Camelina sativa</name>
    <name type="common">False flax</name>
    <name type="synonym">Myagrum sativum</name>
    <dbReference type="NCBI Taxonomy" id="90675"/>
    <lineage>
        <taxon>Eukaryota</taxon>
        <taxon>Viridiplantae</taxon>
        <taxon>Streptophyta</taxon>
        <taxon>Embryophyta</taxon>
        <taxon>Tracheophyta</taxon>
        <taxon>Spermatophyta</taxon>
        <taxon>Magnoliopsida</taxon>
        <taxon>eudicotyledons</taxon>
        <taxon>Gunneridae</taxon>
        <taxon>Pentapetalae</taxon>
        <taxon>rosids</taxon>
        <taxon>malvids</taxon>
        <taxon>Brassicales</taxon>
        <taxon>Brassicaceae</taxon>
        <taxon>Camelineae</taxon>
        <taxon>Camelina</taxon>
    </lineage>
</organism>
<dbReference type="InterPro" id="IPR038408">
    <property type="entry name" value="GNK2_sf"/>
</dbReference>
<proteinExistence type="inferred from homology"/>
<dbReference type="GeneID" id="104779335"/>
<comment type="subcellular location">
    <subcellularLocation>
        <location evidence="1">Secreted</location>
    </subcellularLocation>
</comment>
<dbReference type="Gene3D" id="3.30.430.20">
    <property type="entry name" value="Gnk2 domain, C-X8-C-X2-C motif"/>
    <property type="match status" value="2"/>
</dbReference>
<comment type="similarity">
    <text evidence="5">Belongs to the cysteine-rich repeat secretory protein family.</text>
</comment>
<dbReference type="InterPro" id="IPR050581">
    <property type="entry name" value="CRR_secretory_protein"/>
</dbReference>
<keyword evidence="3 6" id="KW-0732">Signal</keyword>
<reference evidence="9" key="2">
    <citation type="submission" date="2025-08" db="UniProtKB">
        <authorList>
            <consortium name="RefSeq"/>
        </authorList>
    </citation>
    <scope>IDENTIFICATION</scope>
    <source>
        <tissue evidence="9">Leaf</tissue>
    </source>
</reference>
<sequence length="277" mass="31260">MSSSSVSKRFFSVSILAVVTLQLPFIQSVLSLNQTNAYLQHVCIKSDGTYKSESSYESSVKVILDFIGADLDYGFGSGSVGSNGSAIYAKFQCRGDTSESKCRSCLTTAFSGIRRLCHNNKRRIIWYDNCILDLSSIYTYGEIDNKHIFYLYNAKDVNGDTKSFNKNTRALLYKLKEKASRKEQKPYRKDYMYAAGEESLGKMKLYAMVQCTQDLSVKNCSVCLDGIMAKLPRCCNGKQGGRVLNPNCNFRYELTLLYKLKRLSNESSKKKDIPLEN</sequence>
<evidence type="ECO:0000256" key="5">
    <source>
        <dbReference type="ARBA" id="ARBA00038515"/>
    </source>
</evidence>
<evidence type="ECO:0000256" key="2">
    <source>
        <dbReference type="ARBA" id="ARBA00022525"/>
    </source>
</evidence>
<dbReference type="CDD" id="cd23509">
    <property type="entry name" value="Gnk2-like"/>
    <property type="match status" value="2"/>
</dbReference>
<dbReference type="PANTHER" id="PTHR32411">
    <property type="entry name" value="CYSTEINE-RICH REPEAT SECRETORY PROTEIN 38-RELATED"/>
    <property type="match status" value="1"/>
</dbReference>
<feature type="signal peptide" evidence="6">
    <location>
        <begin position="1"/>
        <end position="31"/>
    </location>
</feature>
<gene>
    <name evidence="9" type="primary">LOC104779335</name>
</gene>